<feature type="domain" description="4'-phosphopantetheinyl transferase" evidence="4">
    <location>
        <begin position="5"/>
        <end position="105"/>
    </location>
</feature>
<keyword evidence="1 5" id="KW-0808">Transferase</keyword>
<keyword evidence="3" id="KW-0460">Magnesium</keyword>
<dbReference type="Pfam" id="PF01648">
    <property type="entry name" value="ACPS"/>
    <property type="match status" value="1"/>
</dbReference>
<keyword evidence="6" id="KW-1185">Reference proteome</keyword>
<dbReference type="EMBL" id="JAAIII010000008">
    <property type="protein sequence ID" value="NMM95016.1"/>
    <property type="molecule type" value="Genomic_DNA"/>
</dbReference>
<evidence type="ECO:0000256" key="1">
    <source>
        <dbReference type="ARBA" id="ARBA00022679"/>
    </source>
</evidence>
<evidence type="ECO:0000313" key="6">
    <source>
        <dbReference type="Proteomes" id="UP000532194"/>
    </source>
</evidence>
<dbReference type="GO" id="GO:0000287">
    <property type="term" value="F:magnesium ion binding"/>
    <property type="evidence" value="ECO:0007669"/>
    <property type="project" value="InterPro"/>
</dbReference>
<dbReference type="Gene3D" id="3.90.470.20">
    <property type="entry name" value="4'-phosphopantetheinyl transferase domain"/>
    <property type="match status" value="1"/>
</dbReference>
<proteinExistence type="predicted"/>
<evidence type="ECO:0000256" key="3">
    <source>
        <dbReference type="ARBA" id="ARBA00022842"/>
    </source>
</evidence>
<dbReference type="InterPro" id="IPR037143">
    <property type="entry name" value="4-PPantetheinyl_Trfase_dom_sf"/>
</dbReference>
<keyword evidence="2" id="KW-0479">Metal-binding</keyword>
<comment type="caution">
    <text evidence="5">The sequence shown here is derived from an EMBL/GenBank/DDBJ whole genome shotgun (WGS) entry which is preliminary data.</text>
</comment>
<name>A0A7Y0ERC0_9BIFI</name>
<evidence type="ECO:0000256" key="2">
    <source>
        <dbReference type="ARBA" id="ARBA00022723"/>
    </source>
</evidence>
<sequence length="179" mass="19208">MGIAAVGHDVVDVEAFAEQLAMPGSRIKGLFSVRELRQATARAQAKHDGEAVHLAAKWAGKEAVLKAWEQALGDNPSPYTLDNFPWRGIEILDDDRGRPQVMLAADVARTLRDSLPPVRSERSPRSLPMPVPGAMAGASAAIRRPGFSSAPSDYVQTPHVFRISLSHDGPVASAVVILE</sequence>
<dbReference type="RefSeq" id="WP_169173027.1">
    <property type="nucleotide sequence ID" value="NZ_JAAIII010000008.1"/>
</dbReference>
<dbReference type="InterPro" id="IPR008278">
    <property type="entry name" value="4-PPantetheinyl_Trfase_dom"/>
</dbReference>
<dbReference type="SUPFAM" id="SSF56214">
    <property type="entry name" value="4'-phosphopantetheinyl transferase"/>
    <property type="match status" value="1"/>
</dbReference>
<dbReference type="GO" id="GO:0006633">
    <property type="term" value="P:fatty acid biosynthetic process"/>
    <property type="evidence" value="ECO:0007669"/>
    <property type="project" value="InterPro"/>
</dbReference>
<dbReference type="Proteomes" id="UP000532194">
    <property type="component" value="Unassembled WGS sequence"/>
</dbReference>
<gene>
    <name evidence="5" type="ORF">G1C95_2204</name>
</gene>
<accession>A0A7Y0ERC0</accession>
<dbReference type="AlphaFoldDB" id="A0A7Y0ERC0"/>
<evidence type="ECO:0000259" key="4">
    <source>
        <dbReference type="Pfam" id="PF01648"/>
    </source>
</evidence>
<reference evidence="5 6" key="1">
    <citation type="submission" date="2020-02" db="EMBL/GenBank/DDBJ databases">
        <title>Characterization of phylogenetic diversity of novel bifidobacterial species isolated in Czech ZOOs.</title>
        <authorList>
            <person name="Lugli G.A."/>
            <person name="Vera N.B."/>
            <person name="Ventura M."/>
        </authorList>
    </citation>
    <scope>NUCLEOTIDE SEQUENCE [LARGE SCALE GENOMIC DNA]</scope>
    <source>
        <strain evidence="5 6">DSM 109957</strain>
    </source>
</reference>
<organism evidence="5 6">
    <name type="scientific">Bifidobacterium oedipodis</name>
    <dbReference type="NCBI Taxonomy" id="2675322"/>
    <lineage>
        <taxon>Bacteria</taxon>
        <taxon>Bacillati</taxon>
        <taxon>Actinomycetota</taxon>
        <taxon>Actinomycetes</taxon>
        <taxon>Bifidobacteriales</taxon>
        <taxon>Bifidobacteriaceae</taxon>
        <taxon>Bifidobacterium</taxon>
    </lineage>
</organism>
<dbReference type="InterPro" id="IPR004568">
    <property type="entry name" value="Ppantetheine-prot_Trfase_dom"/>
</dbReference>
<dbReference type="GO" id="GO:0008897">
    <property type="term" value="F:holo-[acyl-carrier-protein] synthase activity"/>
    <property type="evidence" value="ECO:0007669"/>
    <property type="project" value="InterPro"/>
</dbReference>
<evidence type="ECO:0000313" key="5">
    <source>
        <dbReference type="EMBL" id="NMM95016.1"/>
    </source>
</evidence>
<protein>
    <submittedName>
        <fullName evidence="5">4-phosphopantetheinyl transferase</fullName>
    </submittedName>
</protein>
<dbReference type="NCBIfam" id="TIGR00556">
    <property type="entry name" value="pantethn_trn"/>
    <property type="match status" value="1"/>
</dbReference>